<reference evidence="1 2" key="1">
    <citation type="submission" date="2019-05" db="EMBL/GenBank/DDBJ databases">
        <title>Another draft genome of Portunus trituberculatus and its Hox gene families provides insights of decapod evolution.</title>
        <authorList>
            <person name="Jeong J.-H."/>
            <person name="Song I."/>
            <person name="Kim S."/>
            <person name="Choi T."/>
            <person name="Kim D."/>
            <person name="Ryu S."/>
            <person name="Kim W."/>
        </authorList>
    </citation>
    <scope>NUCLEOTIDE SEQUENCE [LARGE SCALE GENOMIC DNA]</scope>
    <source>
        <tissue evidence="1">Muscle</tissue>
    </source>
</reference>
<comment type="caution">
    <text evidence="1">The sequence shown here is derived from an EMBL/GenBank/DDBJ whole genome shotgun (WGS) entry which is preliminary data.</text>
</comment>
<organism evidence="1 2">
    <name type="scientific">Portunus trituberculatus</name>
    <name type="common">Swimming crab</name>
    <name type="synonym">Neptunus trituberculatus</name>
    <dbReference type="NCBI Taxonomy" id="210409"/>
    <lineage>
        <taxon>Eukaryota</taxon>
        <taxon>Metazoa</taxon>
        <taxon>Ecdysozoa</taxon>
        <taxon>Arthropoda</taxon>
        <taxon>Crustacea</taxon>
        <taxon>Multicrustacea</taxon>
        <taxon>Malacostraca</taxon>
        <taxon>Eumalacostraca</taxon>
        <taxon>Eucarida</taxon>
        <taxon>Decapoda</taxon>
        <taxon>Pleocyemata</taxon>
        <taxon>Brachyura</taxon>
        <taxon>Eubrachyura</taxon>
        <taxon>Portunoidea</taxon>
        <taxon>Portunidae</taxon>
        <taxon>Portuninae</taxon>
        <taxon>Portunus</taxon>
    </lineage>
</organism>
<evidence type="ECO:0000313" key="1">
    <source>
        <dbReference type="EMBL" id="MPC79882.1"/>
    </source>
</evidence>
<dbReference type="Proteomes" id="UP000324222">
    <property type="component" value="Unassembled WGS sequence"/>
</dbReference>
<protein>
    <submittedName>
        <fullName evidence="1">Uncharacterized protein</fullName>
    </submittedName>
</protein>
<gene>
    <name evidence="1" type="ORF">E2C01_074435</name>
</gene>
<name>A0A5B7I807_PORTR</name>
<proteinExistence type="predicted"/>
<dbReference type="AlphaFoldDB" id="A0A5B7I807"/>
<dbReference type="EMBL" id="VSRR010052340">
    <property type="protein sequence ID" value="MPC79882.1"/>
    <property type="molecule type" value="Genomic_DNA"/>
</dbReference>
<evidence type="ECO:0000313" key="2">
    <source>
        <dbReference type="Proteomes" id="UP000324222"/>
    </source>
</evidence>
<keyword evidence="2" id="KW-1185">Reference proteome</keyword>
<accession>A0A5B7I807</accession>
<sequence>MLHLFLSFITIFMLTVLLISLTVCLLSSCSLTAQGFLLPFTPYSVQLSNARVSQYSQSFIPFTSKLWNSLPTSVFSLSYDLSSFKREIS</sequence>